<feature type="domain" description="Glycosyl transferase family 1" evidence="1">
    <location>
        <begin position="965"/>
        <end position="1126"/>
    </location>
</feature>
<sequence length="1172" mass="128748">MRPGVEHAGAEFSLNLMHNGATAAVASPNIALQSTSDATNSRQGPRSRRVRAINQFHSGSAIADAVTNSMFMIQALLRELGFESEIFAEHVAPELVGRIRYFREYDGSADDVMLLHHSMGHDQDEWILSLPCTTVLIYHNITPESFFDERSPFRHYSVKGRAQLDTFREHFAAAIAVSDLNAQELRERGYEKVETIPLLIDAARIRTTEWNDALVQEQSQVSTILFVGRVSPNKAHRDIVEAAAQLRAIMPSPFQVTFVGGYGEEEPYYLELRKLIDELELGEIVRFAGKVSDADLYGWYRSAALFLCLSDHEGFGVPLIEAMTFDVPVIAYASSNIESTLGGAGLLVHDKHPQAVAALARAVLEDRALRRAVIVEQRKRVRQFERPTLLDQLQRFLRKEGIEIPRPIAAETADGGVPALRYQVEGPFETSYSLALVNRELAFALDRANPGEVGLFATEGPGDYAPDTRRIAAIPGLPDLVTRGSKRSGADVVIRDLYPPRVHDMDGLFNFLHFAWEESELPAAWVASFNENLDGIAATSAFVAKVARDNGFAGTIANVGLGLDHVARTPRREYRGTLGKGFRFLHVSSCFPRKGVDVLLDAFAKAFTARDDVSLIIKTFPNPHNTVAEQIAALRRRYPDCPEIVLIDADLDAGEIVDLYHRCHAFVAPSRGEGFGLPMGEAMWFGLPVITTAFGGQTDFCTDETAWLVDYTFEGAKSHLGLFDSVWAEPSVDSLAAQLRAVHAATDDVRRAKAERGRALLEAAFTWDRCAARFAALETAVGAIEPASSGRTRLAWISSWNTKCGIATYSSFLVAGLDPAQFDVRVLASRDPAVIVADGPEVTRCWTDQRGRVDELIATLEQCQPDAIVLQHNYGFFSMESTARIVEYAHAHAIPIVVTFHSTKDVDTPELRASLSEIVEALRLADRLLVHGLEDLNRLRALGLAGNATLFPHGVHAREATDRLASRAALNLPADAPVIATYGFLLPHKGLEEVIDAFALLLPEMPEARLLMVNALYPVADSETVAQRCSERIKTLGLGDSVRMITEFLPDRESFAYLDAADLIVFAYQDTAESASGAVRYGIAANRPVACTPIPIFDDLGEMVHRFSGTDAHAISDSLGELLRDRALLGSKAEAQAAWIRARSWDEMSARLGGMVRGLVIERSIDQDGLIK</sequence>
<evidence type="ECO:0000259" key="1">
    <source>
        <dbReference type="Pfam" id="PF00534"/>
    </source>
</evidence>
<proteinExistence type="predicted"/>
<keyword evidence="2" id="KW-0808">Transferase</keyword>
<reference evidence="2 3" key="2">
    <citation type="journal article" date="2017" name="Front. Microbiol.">
        <title>Genomics Reveals a Unique Clone of Burkholderia cenocepacia Harboring an Actively Excising Novel Genomic Island.</title>
        <authorList>
            <person name="Patil P.P."/>
            <person name="Mali S."/>
            <person name="Midha S."/>
            <person name="Gautam V."/>
            <person name="Dash L."/>
            <person name="Kumar S."/>
            <person name="Shastri J."/>
            <person name="Singhal L."/>
            <person name="Patil P.B."/>
        </authorList>
    </citation>
    <scope>NUCLEOTIDE SEQUENCE [LARGE SCALE GENOMIC DNA]</scope>
    <source>
        <strain evidence="2 3">BC-19</strain>
    </source>
</reference>
<dbReference type="RefSeq" id="WP_080322914.1">
    <property type="nucleotide sequence ID" value="NZ_JYMX02000019.1"/>
</dbReference>
<evidence type="ECO:0000313" key="2">
    <source>
        <dbReference type="EMBL" id="MCW3714142.1"/>
    </source>
</evidence>
<dbReference type="PANTHER" id="PTHR46656:SF3">
    <property type="entry name" value="PUTATIVE-RELATED"/>
    <property type="match status" value="1"/>
</dbReference>
<feature type="domain" description="Glycosyl transferase family 1" evidence="1">
    <location>
        <begin position="222"/>
        <end position="379"/>
    </location>
</feature>
<dbReference type="SUPFAM" id="SSF53756">
    <property type="entry name" value="UDP-Glycosyltransferase/glycogen phosphorylase"/>
    <property type="match status" value="3"/>
</dbReference>
<dbReference type="EMBL" id="JYMX02000019">
    <property type="protein sequence ID" value="MCW3714142.1"/>
    <property type="molecule type" value="Genomic_DNA"/>
</dbReference>
<dbReference type="AlphaFoldDB" id="A0ABD4UI19"/>
<dbReference type="Gene3D" id="3.40.50.2000">
    <property type="entry name" value="Glycogen Phosphorylase B"/>
    <property type="match status" value="4"/>
</dbReference>
<reference evidence="2 3" key="1">
    <citation type="journal article" date="2017" name="Front. Microbiol.">
        <title>Genomics reveals a unique clone of Burkholderia cenocepacia harbouring an actively excising novel genomic island.</title>
        <authorList>
            <person name="Patil P."/>
            <person name="Mali S."/>
            <person name="Midha S."/>
            <person name="Gautam V."/>
            <person name="Dash L."/>
            <person name="Kumar S."/>
            <person name="Shastri J."/>
            <person name="Singhal L."/>
            <person name="Patil P.B."/>
        </authorList>
    </citation>
    <scope>NUCLEOTIDE SEQUENCE [LARGE SCALE GENOMIC DNA]</scope>
    <source>
        <strain evidence="2 3">BC-19</strain>
    </source>
</reference>
<name>A0ABD4UI19_9BURK</name>
<protein>
    <submittedName>
        <fullName evidence="2">Glycosyltransferase</fullName>
        <ecNumber evidence="2">2.4.-.-</ecNumber>
    </submittedName>
</protein>
<dbReference type="Pfam" id="PF13692">
    <property type="entry name" value="Glyco_trans_1_4"/>
    <property type="match status" value="1"/>
</dbReference>
<dbReference type="InterPro" id="IPR001296">
    <property type="entry name" value="Glyco_trans_1"/>
</dbReference>
<accession>A0ABD4UI19</accession>
<dbReference type="PANTHER" id="PTHR46656">
    <property type="entry name" value="PUTATIVE-RELATED"/>
    <property type="match status" value="1"/>
</dbReference>
<evidence type="ECO:0000313" key="3">
    <source>
        <dbReference type="Proteomes" id="UP000191686"/>
    </source>
</evidence>
<organism evidence="2 3">
    <name type="scientific">Burkholderia cenocepacia</name>
    <dbReference type="NCBI Taxonomy" id="95486"/>
    <lineage>
        <taxon>Bacteria</taxon>
        <taxon>Pseudomonadati</taxon>
        <taxon>Pseudomonadota</taxon>
        <taxon>Betaproteobacteria</taxon>
        <taxon>Burkholderiales</taxon>
        <taxon>Burkholderiaceae</taxon>
        <taxon>Burkholderia</taxon>
        <taxon>Burkholderia cepacia complex</taxon>
    </lineage>
</organism>
<keyword evidence="2" id="KW-0328">Glycosyltransferase</keyword>
<dbReference type="GO" id="GO:0016757">
    <property type="term" value="F:glycosyltransferase activity"/>
    <property type="evidence" value="ECO:0007669"/>
    <property type="project" value="UniProtKB-KW"/>
</dbReference>
<dbReference type="CDD" id="cd03801">
    <property type="entry name" value="GT4_PimA-like"/>
    <property type="match status" value="1"/>
</dbReference>
<dbReference type="EC" id="2.4.-.-" evidence="2"/>
<dbReference type="Proteomes" id="UP000191686">
    <property type="component" value="Unassembled WGS sequence"/>
</dbReference>
<dbReference type="Pfam" id="PF00534">
    <property type="entry name" value="Glycos_transf_1"/>
    <property type="match status" value="2"/>
</dbReference>
<comment type="caution">
    <text evidence="2">The sequence shown here is derived from an EMBL/GenBank/DDBJ whole genome shotgun (WGS) entry which is preliminary data.</text>
</comment>
<gene>
    <name evidence="2" type="ORF">UE95_022925</name>
</gene>